<keyword evidence="1" id="KW-0732">Signal</keyword>
<comment type="caution">
    <text evidence="2">The sequence shown here is derived from an EMBL/GenBank/DDBJ whole genome shotgun (WGS) entry which is preliminary data.</text>
</comment>
<feature type="chain" id="PRO_5016918760" description="Isoquinoline 1-oxidoreductase subunit" evidence="1">
    <location>
        <begin position="19"/>
        <end position="202"/>
    </location>
</feature>
<sequence length="202" mass="21679">MKRLIALALFLLVSPAIAQEEASPSREAGLAEWNKVYEVLSHPRCANCHVGADNRPRWSGPSYGLAPGEWQYHGMNITGGDDRIGLMTLPCMTCHQTENSDLPHGPPGAHVWALAPVEMEWFGKDSAAICEQIKDPDRNGGRTLAEVADHISHDELVLWGWAPGPGREPAPGSADLTAAAVLAWEETGAPCPGDMTPAEEGE</sequence>
<evidence type="ECO:0008006" key="4">
    <source>
        <dbReference type="Google" id="ProtNLM"/>
    </source>
</evidence>
<dbReference type="AlphaFoldDB" id="A0A371RII5"/>
<keyword evidence="3" id="KW-1185">Reference proteome</keyword>
<evidence type="ECO:0000256" key="1">
    <source>
        <dbReference type="SAM" id="SignalP"/>
    </source>
</evidence>
<reference evidence="2 3" key="1">
    <citation type="submission" date="2018-08" db="EMBL/GenBank/DDBJ databases">
        <title>Parvularcula sp. SM1705, isolated from surface water of the South Sea China.</title>
        <authorList>
            <person name="Sun L."/>
        </authorList>
    </citation>
    <scope>NUCLEOTIDE SEQUENCE [LARGE SCALE GENOMIC DNA]</scope>
    <source>
        <strain evidence="2 3">SM1705</strain>
    </source>
</reference>
<dbReference type="OrthoDB" id="656942at2"/>
<dbReference type="SUPFAM" id="SSF48695">
    <property type="entry name" value="Multiheme cytochromes"/>
    <property type="match status" value="1"/>
</dbReference>
<dbReference type="EMBL" id="QUQO01000001">
    <property type="protein sequence ID" value="RFB05252.1"/>
    <property type="molecule type" value="Genomic_DNA"/>
</dbReference>
<protein>
    <recommendedName>
        <fullName evidence="4">Isoquinoline 1-oxidoreductase subunit</fullName>
    </recommendedName>
</protein>
<dbReference type="RefSeq" id="WP_116391884.1">
    <property type="nucleotide sequence ID" value="NZ_QUQO01000001.1"/>
</dbReference>
<accession>A0A371RII5</accession>
<proteinExistence type="predicted"/>
<dbReference type="Proteomes" id="UP000264589">
    <property type="component" value="Unassembled WGS sequence"/>
</dbReference>
<dbReference type="InParanoid" id="A0A371RII5"/>
<feature type="signal peptide" evidence="1">
    <location>
        <begin position="1"/>
        <end position="18"/>
    </location>
</feature>
<organism evidence="2 3">
    <name type="scientific">Parvularcula marina</name>
    <dbReference type="NCBI Taxonomy" id="2292771"/>
    <lineage>
        <taxon>Bacteria</taxon>
        <taxon>Pseudomonadati</taxon>
        <taxon>Pseudomonadota</taxon>
        <taxon>Alphaproteobacteria</taxon>
        <taxon>Parvularculales</taxon>
        <taxon>Parvularculaceae</taxon>
        <taxon>Parvularcula</taxon>
    </lineage>
</organism>
<dbReference type="InterPro" id="IPR036280">
    <property type="entry name" value="Multihaem_cyt_sf"/>
</dbReference>
<gene>
    <name evidence="2" type="ORF">DX908_08275</name>
</gene>
<evidence type="ECO:0000313" key="3">
    <source>
        <dbReference type="Proteomes" id="UP000264589"/>
    </source>
</evidence>
<name>A0A371RII5_9PROT</name>
<evidence type="ECO:0000313" key="2">
    <source>
        <dbReference type="EMBL" id="RFB05252.1"/>
    </source>
</evidence>